<dbReference type="AlphaFoldDB" id="A0A4R3T9R2"/>
<comment type="caution">
    <text evidence="1">The sequence shown here is derived from an EMBL/GenBank/DDBJ whole genome shotgun (WGS) entry which is preliminary data.</text>
</comment>
<dbReference type="Proteomes" id="UP000295773">
    <property type="component" value="Unassembled WGS sequence"/>
</dbReference>
<sequence>MESMSQLHAKANYLAQLYRRDYLRTCKDIERLYELHEIINQALLKLKREECILMMNEYFLPADQNWWCINYEKEMFDKKKNMALHAFFRCLTA</sequence>
<dbReference type="InterPro" id="IPR058231">
    <property type="entry name" value="MG284-like_C"/>
</dbReference>
<dbReference type="GeneID" id="73794824"/>
<proteinExistence type="predicted"/>
<keyword evidence="2" id="KW-1185">Reference proteome</keyword>
<dbReference type="NCBIfam" id="NF045770">
    <property type="entry name" value="MPN403_MG284_C"/>
    <property type="match status" value="1"/>
</dbReference>
<evidence type="ECO:0000313" key="2">
    <source>
        <dbReference type="Proteomes" id="UP000295773"/>
    </source>
</evidence>
<protein>
    <submittedName>
        <fullName evidence="1">Uncharacterized protein</fullName>
    </submittedName>
</protein>
<reference evidence="1 2" key="1">
    <citation type="submission" date="2019-03" db="EMBL/GenBank/DDBJ databases">
        <title>Genomic Encyclopedia of Type Strains, Phase IV (KMG-IV): sequencing the most valuable type-strain genomes for metagenomic binning, comparative biology and taxonomic classification.</title>
        <authorList>
            <person name="Goeker M."/>
        </authorList>
    </citation>
    <scope>NUCLEOTIDE SEQUENCE [LARGE SCALE GENOMIC DNA]</scope>
    <source>
        <strain evidence="1 2">DSM 29481</strain>
    </source>
</reference>
<dbReference type="RefSeq" id="WP_008689817.1">
    <property type="nucleotide sequence ID" value="NZ_AP024510.1"/>
</dbReference>
<name>A0A4R3T9R2_9FIRM</name>
<evidence type="ECO:0000313" key="1">
    <source>
        <dbReference type="EMBL" id="TCU57577.1"/>
    </source>
</evidence>
<gene>
    <name evidence="1" type="ORF">EDD61_11820</name>
</gene>
<organism evidence="1 2">
    <name type="scientific">Longicatena caecimuris</name>
    <dbReference type="NCBI Taxonomy" id="1796635"/>
    <lineage>
        <taxon>Bacteria</taxon>
        <taxon>Bacillati</taxon>
        <taxon>Bacillota</taxon>
        <taxon>Erysipelotrichia</taxon>
        <taxon>Erysipelotrichales</taxon>
        <taxon>Erysipelotrichaceae</taxon>
        <taxon>Longicatena</taxon>
    </lineage>
</organism>
<dbReference type="EMBL" id="SMBP01000018">
    <property type="protein sequence ID" value="TCU57577.1"/>
    <property type="molecule type" value="Genomic_DNA"/>
</dbReference>
<accession>A0A4R3T9R2</accession>